<feature type="region of interest" description="Disordered" evidence="1">
    <location>
        <begin position="80"/>
        <end position="100"/>
    </location>
</feature>
<sequence length="100" mass="10941">MRAKSRNPAIIPTAWGKEFSIEETRCVLEGGLPMPVEIGPAGRVGSSYKTRSQTPLPVTSLDTKTHQPSFFHEVLPQEPLHSSSFSLPPKQDGPVGLKFE</sequence>
<evidence type="ECO:0000313" key="3">
    <source>
        <dbReference type="Proteomes" id="UP001177670"/>
    </source>
</evidence>
<organism evidence="2 3">
    <name type="scientific">Melipona bicolor</name>
    <dbReference type="NCBI Taxonomy" id="60889"/>
    <lineage>
        <taxon>Eukaryota</taxon>
        <taxon>Metazoa</taxon>
        <taxon>Ecdysozoa</taxon>
        <taxon>Arthropoda</taxon>
        <taxon>Hexapoda</taxon>
        <taxon>Insecta</taxon>
        <taxon>Pterygota</taxon>
        <taxon>Neoptera</taxon>
        <taxon>Endopterygota</taxon>
        <taxon>Hymenoptera</taxon>
        <taxon>Apocrita</taxon>
        <taxon>Aculeata</taxon>
        <taxon>Apoidea</taxon>
        <taxon>Anthophila</taxon>
        <taxon>Apidae</taxon>
        <taxon>Melipona</taxon>
    </lineage>
</organism>
<dbReference type="EMBL" id="JAHYIQ010000036">
    <property type="protein sequence ID" value="KAK1119445.1"/>
    <property type="molecule type" value="Genomic_DNA"/>
</dbReference>
<evidence type="ECO:0000313" key="2">
    <source>
        <dbReference type="EMBL" id="KAK1119445.1"/>
    </source>
</evidence>
<dbReference type="Proteomes" id="UP001177670">
    <property type="component" value="Unassembled WGS sequence"/>
</dbReference>
<evidence type="ECO:0000256" key="1">
    <source>
        <dbReference type="SAM" id="MobiDB-lite"/>
    </source>
</evidence>
<proteinExistence type="predicted"/>
<dbReference type="AlphaFoldDB" id="A0AA40FI71"/>
<keyword evidence="3" id="KW-1185">Reference proteome</keyword>
<gene>
    <name evidence="2" type="ORF">K0M31_013274</name>
</gene>
<name>A0AA40FI71_9HYME</name>
<reference evidence="2" key="1">
    <citation type="submission" date="2021-10" db="EMBL/GenBank/DDBJ databases">
        <title>Melipona bicolor Genome sequencing and assembly.</title>
        <authorList>
            <person name="Araujo N.S."/>
            <person name="Arias M.C."/>
        </authorList>
    </citation>
    <scope>NUCLEOTIDE SEQUENCE</scope>
    <source>
        <strain evidence="2">USP_2M_L1-L4_2017</strain>
        <tissue evidence="2">Whole body</tissue>
    </source>
</reference>
<comment type="caution">
    <text evidence="2">The sequence shown here is derived from an EMBL/GenBank/DDBJ whole genome shotgun (WGS) entry which is preliminary data.</text>
</comment>
<accession>A0AA40FI71</accession>
<protein>
    <submittedName>
        <fullName evidence="2">Uncharacterized protein</fullName>
    </submittedName>
</protein>